<keyword evidence="1" id="KW-0863">Zinc-finger</keyword>
<keyword evidence="1" id="KW-0479">Metal-binding</keyword>
<accession>A0A7M7P2T1</accession>
<proteinExistence type="predicted"/>
<dbReference type="EnsemblMetazoa" id="XM_030989119">
    <property type="protein sequence ID" value="XP_030844979"/>
    <property type="gene ID" value="LOC115918077"/>
</dbReference>
<dbReference type="PROSITE" id="PS50158">
    <property type="entry name" value="ZF_CCHC"/>
    <property type="match status" value="1"/>
</dbReference>
<evidence type="ECO:0000256" key="1">
    <source>
        <dbReference type="PROSITE-ProRule" id="PRU00047"/>
    </source>
</evidence>
<dbReference type="Proteomes" id="UP000007110">
    <property type="component" value="Unassembled WGS sequence"/>
</dbReference>
<dbReference type="InterPro" id="IPR001584">
    <property type="entry name" value="Integrase_cat-core"/>
</dbReference>
<dbReference type="SUPFAM" id="SSF53098">
    <property type="entry name" value="Ribonuclease H-like"/>
    <property type="match status" value="1"/>
</dbReference>
<reference evidence="5" key="1">
    <citation type="submission" date="2015-02" db="EMBL/GenBank/DDBJ databases">
        <title>Genome sequencing for Strongylocentrotus purpuratus.</title>
        <authorList>
            <person name="Murali S."/>
            <person name="Liu Y."/>
            <person name="Vee V."/>
            <person name="English A."/>
            <person name="Wang M."/>
            <person name="Skinner E."/>
            <person name="Han Y."/>
            <person name="Muzny D.M."/>
            <person name="Worley K.C."/>
            <person name="Gibbs R.A."/>
        </authorList>
    </citation>
    <scope>NUCLEOTIDE SEQUENCE</scope>
</reference>
<dbReference type="InterPro" id="IPR001878">
    <property type="entry name" value="Znf_CCHC"/>
</dbReference>
<dbReference type="Pfam" id="PF05380">
    <property type="entry name" value="Peptidase_A17"/>
    <property type="match status" value="1"/>
</dbReference>
<evidence type="ECO:0000259" key="2">
    <source>
        <dbReference type="PROSITE" id="PS50158"/>
    </source>
</evidence>
<dbReference type="PROSITE" id="PS50994">
    <property type="entry name" value="INTEGRASE"/>
    <property type="match status" value="1"/>
</dbReference>
<dbReference type="InterPro" id="IPR012337">
    <property type="entry name" value="RNaseH-like_sf"/>
</dbReference>
<dbReference type="GO" id="GO:0003676">
    <property type="term" value="F:nucleic acid binding"/>
    <property type="evidence" value="ECO:0007669"/>
    <property type="project" value="InterPro"/>
</dbReference>
<dbReference type="InterPro" id="IPR036397">
    <property type="entry name" value="RNaseH_sf"/>
</dbReference>
<feature type="domain" description="Integrase catalytic" evidence="3">
    <location>
        <begin position="1171"/>
        <end position="1356"/>
    </location>
</feature>
<keyword evidence="1" id="KW-0862">Zinc</keyword>
<dbReference type="RefSeq" id="XP_030844981.1">
    <property type="nucleotide sequence ID" value="XM_030989121.1"/>
</dbReference>
<dbReference type="InterPro" id="IPR043502">
    <property type="entry name" value="DNA/RNA_pol_sf"/>
</dbReference>
<keyword evidence="5" id="KW-1185">Reference proteome</keyword>
<dbReference type="Pfam" id="PF18701">
    <property type="entry name" value="DUF5641"/>
    <property type="match status" value="1"/>
</dbReference>
<feature type="domain" description="CCHC-type" evidence="2">
    <location>
        <begin position="104"/>
        <end position="118"/>
    </location>
</feature>
<dbReference type="RefSeq" id="XP_030844980.1">
    <property type="nucleotide sequence ID" value="XM_030989120.1"/>
</dbReference>
<organism evidence="4 5">
    <name type="scientific">Strongylocentrotus purpuratus</name>
    <name type="common">Purple sea urchin</name>
    <dbReference type="NCBI Taxonomy" id="7668"/>
    <lineage>
        <taxon>Eukaryota</taxon>
        <taxon>Metazoa</taxon>
        <taxon>Echinodermata</taxon>
        <taxon>Eleutherozoa</taxon>
        <taxon>Echinozoa</taxon>
        <taxon>Echinoidea</taxon>
        <taxon>Euechinoidea</taxon>
        <taxon>Echinacea</taxon>
        <taxon>Camarodonta</taxon>
        <taxon>Echinidea</taxon>
        <taxon>Strongylocentrotidae</taxon>
        <taxon>Strongylocentrotus</taxon>
    </lineage>
</organism>
<dbReference type="OrthoDB" id="10068969at2759"/>
<sequence length="1473" mass="167418">MEGSRYKERNHVTFPPFKVFSEFVRYQAKIRNDPSFIMPRDTKQQDVTRRMVSVRATDVKTVSSTASKVFCPIHKKYHSILECKAFLAKTVPDKKTVLKQYQLCYRCCFPGHAARECKAEVKCDSCGSQRHQTILHYEYRNDSPKSSQKAVDTPPSQITNACSKVQGTRCIGSRSCAKIVPVFVRSKRDQKVVKTYAIIDDQSNKTIATSQLLDKFDIDYGRVSYTLRTCSGEVSAQGRYADEFVVEDLNGTVCLSLPTVTECAYIPDFKDDIPTPEIVQAYDHLKGIEIPEIDHECTATLLIGRDVMEAHHVLDQRIGPPNSPFAQRLKLGWVIIGDVCLQGIHRSDKHSNRISLLRTQVLSTGRPTYLEPCPNEFQMKHLFDNEDDTMSLAIEEQRFVDLMVEEAGLKNGKWTAPLPFKQPRDRLPNNRQQAFKRAQILKASMEKNHLKREHMTTFMAKVLSEGHAEVAPSLQENEECWYLPMFGVYHPRKKDKIRGVFDSSAEFMGHSLNKVLLKGPDLTNDLVGVLMRFRQGPVAVCGDIESMFYCFSVSEEHRNFLRFFWHEDNDFAKPLTEYRMLKHVFGNTPSPAVANYGLRDLTSDAEPDVRDFVHNNFYVDDGLAACDDSNTAVSLMERTRAKLKEKAGIRLHKIASNSQVVLDAFEPEEVQKDIRNLTLSDGAPTQRSLGVQWNLKDDTFIFQIELAARPYTKRGVLSMINGVFDPLGFLAPVMVQARVLFREMTTHQVDWDDKLPEMYKSVWESWTSGLSELQSVSVPRNYPICLENGVLNVYCDASEVAVAAVAYLIDVDQEKPSASFVFGKSKLAPRLGHTIPRLELCAAVLGTEIARIVCRELNIQASTVVFHSDSRIVLGYLNNTVRRFHTYIANRVHKVLSFSQPSQWRYVPTSNNPADFGTRPVSARSLKDSPWLIGPQKPATQEVEDPVSEFPLVDPDRDEEIRHDVKIQVTKTKLELRRLVSRFEKFSTWNSLVRAFGLLVHIACSFSSRSGNGRCHGWHVCGATDVELVRRVKTMIVKEVQEQFFHEEYECLREGVPLPSNSTIRDLSPILNQDGLICVGGRLRKSSLPVVMKHPVLIPGKSHVAKLLVLHYHNNGHPGRQLTEGALRDAGFWITGGKRVISSVIHRCVNCRKLRGKTALQRMADLPQERLKAGPPFSQVGVDCFGPWEVVTRKTRGGAAQSKRWGMIFSCLTSRAIHIEVLEEMSTSSCINALRRFMAVRGKVETFWSDRGSNFVGVLNDKVFHTYLKRNDTEWKLNPPHAPHMGGVWERMIGLFKGILNGILLEAKQKDLTHETLATFMMEAMAIVNARPLVPLSSDPEDTSFLSPSMLLTQKHGSIEEVLVEDCTRNMYKAQWKRVQILADRFWKQWRLRYLQSLQQRRKWISTERNVKKGDIVLLRDKEVKRNLWPLGIIESVSFGDDGLVRQVQVRLPSTGKTFCRPIHELILLVEAE</sequence>
<protein>
    <submittedName>
        <fullName evidence="4">Uncharacterized protein</fullName>
    </submittedName>
</protein>
<dbReference type="InterPro" id="IPR040676">
    <property type="entry name" value="DUF5641"/>
</dbReference>
<evidence type="ECO:0000259" key="3">
    <source>
        <dbReference type="PROSITE" id="PS50994"/>
    </source>
</evidence>
<dbReference type="EnsemblMetazoa" id="XM_030989120">
    <property type="protein sequence ID" value="XP_030844980"/>
    <property type="gene ID" value="LOC115918077"/>
</dbReference>
<evidence type="ECO:0000313" key="4">
    <source>
        <dbReference type="EnsemblMetazoa" id="XP_030844979"/>
    </source>
</evidence>
<evidence type="ECO:0000313" key="5">
    <source>
        <dbReference type="Proteomes" id="UP000007110"/>
    </source>
</evidence>
<dbReference type="EnsemblMetazoa" id="XM_030989121">
    <property type="protein sequence ID" value="XP_030844981"/>
    <property type="gene ID" value="LOC115918077"/>
</dbReference>
<dbReference type="PANTHER" id="PTHR47331">
    <property type="entry name" value="PHD-TYPE DOMAIN-CONTAINING PROTEIN"/>
    <property type="match status" value="1"/>
</dbReference>
<dbReference type="PANTHER" id="PTHR47331:SF6">
    <property type="entry name" value="DOUBLECORTIN DOMAIN-CONTAINING PROTEIN"/>
    <property type="match status" value="1"/>
</dbReference>
<name>A0A7M7P2T1_STRPU</name>
<dbReference type="Gene3D" id="3.30.420.10">
    <property type="entry name" value="Ribonuclease H-like superfamily/Ribonuclease H"/>
    <property type="match status" value="1"/>
</dbReference>
<dbReference type="SUPFAM" id="SSF56672">
    <property type="entry name" value="DNA/RNA polymerases"/>
    <property type="match status" value="1"/>
</dbReference>
<reference evidence="4" key="2">
    <citation type="submission" date="2021-01" db="UniProtKB">
        <authorList>
            <consortium name="EnsemblMetazoa"/>
        </authorList>
    </citation>
    <scope>IDENTIFICATION</scope>
</reference>
<dbReference type="GO" id="GO:0015074">
    <property type="term" value="P:DNA integration"/>
    <property type="evidence" value="ECO:0007669"/>
    <property type="project" value="InterPro"/>
</dbReference>
<dbReference type="KEGG" id="spu:115918077"/>
<dbReference type="GeneID" id="115918077"/>
<dbReference type="InParanoid" id="A0A7M7P2T1"/>
<dbReference type="OMA" id="FATEANQ"/>
<dbReference type="InterPro" id="IPR008042">
    <property type="entry name" value="Retrotrans_Pao"/>
</dbReference>
<dbReference type="GO" id="GO:0008270">
    <property type="term" value="F:zinc ion binding"/>
    <property type="evidence" value="ECO:0007669"/>
    <property type="project" value="UniProtKB-KW"/>
</dbReference>
<dbReference type="RefSeq" id="XP_030844979.1">
    <property type="nucleotide sequence ID" value="XM_030989119.1"/>
</dbReference>
<dbReference type="CDD" id="cd01644">
    <property type="entry name" value="RT_pepA17"/>
    <property type="match status" value="1"/>
</dbReference>